<name>A0A9N9PLJ8_9HELO</name>
<feature type="region of interest" description="Disordered" evidence="1">
    <location>
        <begin position="177"/>
        <end position="197"/>
    </location>
</feature>
<evidence type="ECO:0000256" key="1">
    <source>
        <dbReference type="SAM" id="MobiDB-lite"/>
    </source>
</evidence>
<evidence type="ECO:0000313" key="3">
    <source>
        <dbReference type="Proteomes" id="UP000696280"/>
    </source>
</evidence>
<organism evidence="2 3">
    <name type="scientific">Hymenoscyphus fraxineus</name>
    <dbReference type="NCBI Taxonomy" id="746836"/>
    <lineage>
        <taxon>Eukaryota</taxon>
        <taxon>Fungi</taxon>
        <taxon>Dikarya</taxon>
        <taxon>Ascomycota</taxon>
        <taxon>Pezizomycotina</taxon>
        <taxon>Leotiomycetes</taxon>
        <taxon>Helotiales</taxon>
        <taxon>Helotiaceae</taxon>
        <taxon>Hymenoscyphus</taxon>
    </lineage>
</organism>
<feature type="compositionally biased region" description="Basic and acidic residues" evidence="1">
    <location>
        <begin position="119"/>
        <end position="132"/>
    </location>
</feature>
<accession>A0A9N9PLJ8</accession>
<dbReference type="EMBL" id="CAJVRL010000041">
    <property type="protein sequence ID" value="CAG8951216.1"/>
    <property type="molecule type" value="Genomic_DNA"/>
</dbReference>
<comment type="caution">
    <text evidence="2">The sequence shown here is derived from an EMBL/GenBank/DDBJ whole genome shotgun (WGS) entry which is preliminary data.</text>
</comment>
<dbReference type="OrthoDB" id="10529734at2759"/>
<dbReference type="Proteomes" id="UP000696280">
    <property type="component" value="Unassembled WGS sequence"/>
</dbReference>
<keyword evidence="3" id="KW-1185">Reference proteome</keyword>
<reference evidence="2" key="1">
    <citation type="submission" date="2021-07" db="EMBL/GenBank/DDBJ databases">
        <authorList>
            <person name="Durling M."/>
        </authorList>
    </citation>
    <scope>NUCLEOTIDE SEQUENCE</scope>
</reference>
<evidence type="ECO:0000313" key="2">
    <source>
        <dbReference type="EMBL" id="CAG8951216.1"/>
    </source>
</evidence>
<gene>
    <name evidence="2" type="ORF">HYFRA_00007963</name>
</gene>
<feature type="region of interest" description="Disordered" evidence="1">
    <location>
        <begin position="109"/>
        <end position="134"/>
    </location>
</feature>
<protein>
    <submittedName>
        <fullName evidence="2">Uncharacterized protein</fullName>
    </submittedName>
</protein>
<sequence length="374" mass="41630">MDELLPLFLPLSLDTSGAVLRACQSSYTTPALPITIWGKTPPTRQGLCSAPIDGQLCSSVYRRLRGSGTLSRTRYDCRQTWRRGTRVRVFHSLADFYTTVVGTRRKSSKLSLSISGQAKRKDSTPGSPDDRTPTLTEQALRSICTDHIATGTDIVSKKPSNACHRAKLTWMKKTSFGQAGLDESQRESDPKSTLQTRYDEPPMHQRAINAGSILSDASSQACDLKSCSIGPQFSYEEPTPTANTSKLLECTLDTRPDERRKGAIRLLRFSPRPAYVKELGKSWNPINKNSTLQRLFTKPASEGNISHPRQRTPPALVQPRLDVRTKYPLKLGPTKHTPDDTRILKLNSSIDNRMQLILIWLKSTIILPLNSSLA</sequence>
<dbReference type="AlphaFoldDB" id="A0A9N9PLJ8"/>
<proteinExistence type="predicted"/>